<organism evidence="1 2">
    <name type="scientific">Bacillus cytotoxicus</name>
    <dbReference type="NCBI Taxonomy" id="580165"/>
    <lineage>
        <taxon>Bacteria</taxon>
        <taxon>Bacillati</taxon>
        <taxon>Bacillota</taxon>
        <taxon>Bacilli</taxon>
        <taxon>Bacillales</taxon>
        <taxon>Bacillaceae</taxon>
        <taxon>Bacillus</taxon>
        <taxon>Bacillus cereus group</taxon>
    </lineage>
</organism>
<protein>
    <submittedName>
        <fullName evidence="1">Uncharacterized protein</fullName>
    </submittedName>
</protein>
<evidence type="ECO:0000313" key="2">
    <source>
        <dbReference type="Proteomes" id="UP000242164"/>
    </source>
</evidence>
<sequence>MSKEIKLLNRENVMIYRKKNITLLKTSYKTLKIELDDQEHKLLTKILTQTINGEWFSNIMLGNRKSCLKIVKLLINHGMLFSYYENDPIDRNKNQKWFPILSQYLPSQYNSQEAASKVEKSNIAIAETLVVKIPNIAQVFQSNNINVFIYKDKKEVKNNDFVITDKKEDILSGDQRYIFIQKFNTGICGTVVDYLDYELLDNEINTLVQNMGAFYIFIFTLKQIIGFGKDTFYINENGKFIENETKQGEIEVISTSQIPLIVSDIEPIDQIDNFEQYLLNNRIHLQISNHLTKLGELKQIGFSTYGMKDVIDNEEYSIAGLNFEKNSVETITFTLQSYLTKHTGNQWLVTTAKDYYYKKACLLLEHLEEPSSIFKMSSSQLRNIKVLSAYKYFLTDVNLYIERFEYSGAYKIYIGTEDQQLFGDNQKTIRLEEQIEKTVINYIFNKLNSEANVKTPYYFKEHKIKLTDLQEEFVPFHEDENHFIEKALRLFKENNIRYEEWAWTYEYELLKFGFAARRIDVGEYNE</sequence>
<dbReference type="RefSeq" id="WP_087098397.1">
    <property type="nucleotide sequence ID" value="NZ_CP066179.1"/>
</dbReference>
<reference evidence="1 2" key="1">
    <citation type="submission" date="2016-08" db="EMBL/GenBank/DDBJ databases">
        <authorList>
            <person name="Loux V."/>
            <person name="Rue O."/>
        </authorList>
    </citation>
    <scope>NUCLEOTIDE SEQUENCE [LARGE SCALE GENOMIC DNA]</scope>
    <source>
        <strain evidence="1 2">AFSSA_08CEB44bac</strain>
    </source>
</reference>
<dbReference type="EMBL" id="FMIK01000021">
    <property type="protein sequence ID" value="SCL89655.1"/>
    <property type="molecule type" value="Genomic_DNA"/>
</dbReference>
<dbReference type="AlphaFoldDB" id="A0AAX2CFG3"/>
<dbReference type="Proteomes" id="UP000242164">
    <property type="component" value="Unassembled WGS sequence"/>
</dbReference>
<gene>
    <name evidence="1" type="ORF">BCB44BAC_01579</name>
</gene>
<evidence type="ECO:0000313" key="1">
    <source>
        <dbReference type="EMBL" id="SCL89655.1"/>
    </source>
</evidence>
<proteinExistence type="predicted"/>
<comment type="caution">
    <text evidence="1">The sequence shown here is derived from an EMBL/GenBank/DDBJ whole genome shotgun (WGS) entry which is preliminary data.</text>
</comment>
<name>A0AAX2CFG3_9BACI</name>
<accession>A0AAX2CFG3</accession>